<dbReference type="EMBL" id="RKLU01000003">
    <property type="protein sequence ID" value="TQQ80874.1"/>
    <property type="molecule type" value="Genomic_DNA"/>
</dbReference>
<organism evidence="2 3">
    <name type="scientific">Halonotius terrestris</name>
    <dbReference type="NCBI Taxonomy" id="2487750"/>
    <lineage>
        <taxon>Archaea</taxon>
        <taxon>Methanobacteriati</taxon>
        <taxon>Methanobacteriota</taxon>
        <taxon>Stenosarchaea group</taxon>
        <taxon>Halobacteria</taxon>
        <taxon>Halobacteriales</taxon>
        <taxon>Haloferacaceae</taxon>
        <taxon>Halonotius</taxon>
    </lineage>
</organism>
<sequence length="369" mass="38686">MSWHAIDSVDEAIEETRSFLSPFTLRRWLKLALISIFVGTGGGSVFSLFNSGSSIPSDDSFGNGSAVGNESAGGMPMAGGNETIPGGFPSGELPPPSELLHMASEELVLVVAIAAVLLGIGLAVALLSDILRFVFYDDLQTDEVRLIEPAKRRFGQALRLFGFKLVVQLLTLAPFALIGYVVLTGSVPLGPGAYVLIGLLVAAILLVSTVVSRITSEFVVPTMVITDSGVLDGWRRFWPVLRGQLSQFGVYLVAHFLLLLAIGIGQSILSVLVFGLVLVIGAVIGLVVVFGLFGGFAAATASTAGVAVLVVLGGLTLLIGWLLLLPVQIVVLTYVTNYEVAMLAACDEALRLRPESDSSGTDDAAAVVE</sequence>
<feature type="transmembrane region" description="Helical" evidence="1">
    <location>
        <begin position="189"/>
        <end position="211"/>
    </location>
</feature>
<evidence type="ECO:0000313" key="2">
    <source>
        <dbReference type="EMBL" id="TQQ80874.1"/>
    </source>
</evidence>
<dbReference type="Pfam" id="PF24400">
    <property type="entry name" value="DUF7544"/>
    <property type="match status" value="1"/>
</dbReference>
<keyword evidence="1" id="KW-0812">Transmembrane</keyword>
<keyword evidence="3" id="KW-1185">Reference proteome</keyword>
<feature type="transmembrane region" description="Helical" evidence="1">
    <location>
        <begin position="306"/>
        <end position="335"/>
    </location>
</feature>
<dbReference type="AlphaFoldDB" id="A0A8J8TCE0"/>
<dbReference type="Proteomes" id="UP000705823">
    <property type="component" value="Unassembled WGS sequence"/>
</dbReference>
<feature type="transmembrane region" description="Helical" evidence="1">
    <location>
        <begin position="271"/>
        <end position="294"/>
    </location>
</feature>
<comment type="caution">
    <text evidence="2">The sequence shown here is derived from an EMBL/GenBank/DDBJ whole genome shotgun (WGS) entry which is preliminary data.</text>
</comment>
<name>A0A8J8TCE0_9EURY</name>
<accession>A0A8J8TCE0</accession>
<reference evidence="2" key="1">
    <citation type="submission" date="2019-02" db="EMBL/GenBank/DDBJ databases">
        <title>Halonotius sp. a new haloarchaeum isolated from saline soil.</title>
        <authorList>
            <person name="Duran-Viseras A."/>
            <person name="Sanchez-Porro C."/>
            <person name="Ventosa A."/>
        </authorList>
    </citation>
    <scope>NUCLEOTIDE SEQUENCE</scope>
    <source>
        <strain evidence="2">F15B</strain>
    </source>
</reference>
<proteinExistence type="predicted"/>
<evidence type="ECO:0000313" key="3">
    <source>
        <dbReference type="Proteomes" id="UP000705823"/>
    </source>
</evidence>
<keyword evidence="1" id="KW-0472">Membrane</keyword>
<protein>
    <submittedName>
        <fullName evidence="2">Uncharacterized protein</fullName>
    </submittedName>
</protein>
<dbReference type="InterPro" id="IPR055966">
    <property type="entry name" value="DUF7544"/>
</dbReference>
<feature type="transmembrane region" description="Helical" evidence="1">
    <location>
        <begin position="28"/>
        <end position="49"/>
    </location>
</feature>
<gene>
    <name evidence="2" type="ORF">EGH24_06860</name>
</gene>
<evidence type="ECO:0000256" key="1">
    <source>
        <dbReference type="SAM" id="Phobius"/>
    </source>
</evidence>
<dbReference type="RefSeq" id="WP_142979436.1">
    <property type="nucleotide sequence ID" value="NZ_RKLU01000003.1"/>
</dbReference>
<feature type="transmembrane region" description="Helical" evidence="1">
    <location>
        <begin position="161"/>
        <end position="183"/>
    </location>
</feature>
<dbReference type="OrthoDB" id="137652at2157"/>
<feature type="transmembrane region" description="Helical" evidence="1">
    <location>
        <begin position="107"/>
        <end position="127"/>
    </location>
</feature>
<keyword evidence="1" id="KW-1133">Transmembrane helix</keyword>
<feature type="transmembrane region" description="Helical" evidence="1">
    <location>
        <begin position="245"/>
        <end position="265"/>
    </location>
</feature>